<evidence type="ECO:0000256" key="3">
    <source>
        <dbReference type="ARBA" id="ARBA00022692"/>
    </source>
</evidence>
<dbReference type="InterPro" id="IPR010432">
    <property type="entry name" value="RDD"/>
</dbReference>
<evidence type="ECO:0000256" key="5">
    <source>
        <dbReference type="ARBA" id="ARBA00023136"/>
    </source>
</evidence>
<evidence type="ECO:0000313" key="8">
    <source>
        <dbReference type="EMBL" id="MDT0594479.1"/>
    </source>
</evidence>
<dbReference type="InterPro" id="IPR051791">
    <property type="entry name" value="Pra-immunoreactive"/>
</dbReference>
<accession>A0ABU2ZPD2</accession>
<keyword evidence="3 6" id="KW-0812">Transmembrane</keyword>
<comment type="caution">
    <text evidence="8">The sequence shown here is derived from an EMBL/GenBank/DDBJ whole genome shotgun (WGS) entry which is preliminary data.</text>
</comment>
<gene>
    <name evidence="8" type="ORF">RM552_06450</name>
</gene>
<dbReference type="EMBL" id="JAVRHX010000001">
    <property type="protein sequence ID" value="MDT0594479.1"/>
    <property type="molecule type" value="Genomic_DNA"/>
</dbReference>
<dbReference type="RefSeq" id="WP_311367950.1">
    <property type="nucleotide sequence ID" value="NZ_JAVRHX010000001.1"/>
</dbReference>
<name>A0ABU2ZPD2_9ALTE</name>
<evidence type="ECO:0000256" key="4">
    <source>
        <dbReference type="ARBA" id="ARBA00022989"/>
    </source>
</evidence>
<evidence type="ECO:0000259" key="7">
    <source>
        <dbReference type="Pfam" id="PF06271"/>
    </source>
</evidence>
<evidence type="ECO:0000256" key="1">
    <source>
        <dbReference type="ARBA" id="ARBA00004651"/>
    </source>
</evidence>
<keyword evidence="2" id="KW-1003">Cell membrane</keyword>
<keyword evidence="5 6" id="KW-0472">Membrane</keyword>
<dbReference type="Proteomes" id="UP001253545">
    <property type="component" value="Unassembled WGS sequence"/>
</dbReference>
<dbReference type="PANTHER" id="PTHR36115:SF4">
    <property type="entry name" value="MEMBRANE PROTEIN"/>
    <property type="match status" value="1"/>
</dbReference>
<dbReference type="PANTHER" id="PTHR36115">
    <property type="entry name" value="PROLINE-RICH ANTIGEN HOMOLOG-RELATED"/>
    <property type="match status" value="1"/>
</dbReference>
<sequence length="163" mass="18289">MDNNVFEAPESDLTIDETLNMEKADRGTRLGAVIIDTIVMIFLVVPIILFSEIFTSGIYFDGYLSEVLSGLLGIVVFALINYKLLVTNGQTIGKKALNIRIIDEQTGKLARGYSLLTRYGFYFFVVYIPFVGWIISFVNALFIFGDEKKCIHDKLANTIVVKT</sequence>
<protein>
    <submittedName>
        <fullName evidence="8">RDD family protein</fullName>
    </submittedName>
</protein>
<evidence type="ECO:0000256" key="2">
    <source>
        <dbReference type="ARBA" id="ARBA00022475"/>
    </source>
</evidence>
<feature type="transmembrane region" description="Helical" evidence="6">
    <location>
        <begin position="121"/>
        <end position="144"/>
    </location>
</feature>
<evidence type="ECO:0000256" key="6">
    <source>
        <dbReference type="SAM" id="Phobius"/>
    </source>
</evidence>
<reference evidence="8 9" key="1">
    <citation type="submission" date="2023-09" db="EMBL/GenBank/DDBJ databases">
        <authorList>
            <person name="Rey-Velasco X."/>
        </authorList>
    </citation>
    <scope>NUCLEOTIDE SEQUENCE [LARGE SCALE GENOMIC DNA]</scope>
    <source>
        <strain evidence="8 9">P117</strain>
    </source>
</reference>
<dbReference type="Pfam" id="PF06271">
    <property type="entry name" value="RDD"/>
    <property type="match status" value="1"/>
</dbReference>
<feature type="transmembrane region" description="Helical" evidence="6">
    <location>
        <begin position="30"/>
        <end position="50"/>
    </location>
</feature>
<proteinExistence type="predicted"/>
<keyword evidence="4 6" id="KW-1133">Transmembrane helix</keyword>
<keyword evidence="9" id="KW-1185">Reference proteome</keyword>
<comment type="subcellular location">
    <subcellularLocation>
        <location evidence="1">Cell membrane</location>
        <topology evidence="1">Multi-pass membrane protein</topology>
    </subcellularLocation>
</comment>
<feature type="domain" description="RDD" evidence="7">
    <location>
        <begin position="24"/>
        <end position="157"/>
    </location>
</feature>
<evidence type="ECO:0000313" key="9">
    <source>
        <dbReference type="Proteomes" id="UP001253545"/>
    </source>
</evidence>
<feature type="transmembrane region" description="Helical" evidence="6">
    <location>
        <begin position="62"/>
        <end position="80"/>
    </location>
</feature>
<organism evidence="8 9">
    <name type="scientific">Glaciecola petra</name>
    <dbReference type="NCBI Taxonomy" id="3075602"/>
    <lineage>
        <taxon>Bacteria</taxon>
        <taxon>Pseudomonadati</taxon>
        <taxon>Pseudomonadota</taxon>
        <taxon>Gammaproteobacteria</taxon>
        <taxon>Alteromonadales</taxon>
        <taxon>Alteromonadaceae</taxon>
        <taxon>Glaciecola</taxon>
    </lineage>
</organism>